<comment type="function">
    <text evidence="1">Needed for flagellar regrowth and assembly.</text>
</comment>
<keyword evidence="8" id="KW-0653">Protein transport</keyword>
<dbReference type="PRINTS" id="PR01003">
    <property type="entry name" value="FLGFLIH"/>
</dbReference>
<evidence type="ECO:0000256" key="1">
    <source>
        <dbReference type="ARBA" id="ARBA00003041"/>
    </source>
</evidence>
<evidence type="ECO:0000256" key="8">
    <source>
        <dbReference type="ARBA" id="ARBA00022927"/>
    </source>
</evidence>
<dbReference type="EMBL" id="AP013068">
    <property type="protein sequence ID" value="BAN49943.1"/>
    <property type="molecule type" value="Genomic_DNA"/>
</dbReference>
<keyword evidence="6" id="KW-0963">Cytoplasm</keyword>
<dbReference type="eggNOG" id="COG1317">
    <property type="taxonomic scope" value="Bacteria"/>
</dbReference>
<reference evidence="12 13" key="1">
    <citation type="journal article" date="2013" name="Genome Announc.">
        <title>Complete Genome Sequence of the Carbazole Degrader Pseudomonas resinovorans Strain CA10 (NBRC 106553).</title>
        <authorList>
            <person name="Shintani M."/>
            <person name="Hosoyama A."/>
            <person name="Ohji S."/>
            <person name="Tsuchikane K."/>
            <person name="Takarada H."/>
            <person name="Yamazoe A."/>
            <person name="Fujita N."/>
            <person name="Nojiri H."/>
        </authorList>
    </citation>
    <scope>NUCLEOTIDE SEQUENCE [LARGE SCALE GENOMIC DNA]</scope>
    <source>
        <strain evidence="12 13">NBRC 106553</strain>
    </source>
</reference>
<feature type="domain" description="Flagellar assembly protein FliH/Type III secretion system HrpE" evidence="11">
    <location>
        <begin position="98"/>
        <end position="219"/>
    </location>
</feature>
<dbReference type="KEGG" id="pre:PCA10_42110"/>
<evidence type="ECO:0000256" key="9">
    <source>
        <dbReference type="ARBA" id="ARBA00023225"/>
    </source>
</evidence>
<evidence type="ECO:0000256" key="6">
    <source>
        <dbReference type="ARBA" id="ARBA00022490"/>
    </source>
</evidence>
<dbReference type="OrthoDB" id="6397640at2"/>
<dbReference type="GO" id="GO:0071973">
    <property type="term" value="P:bacterial-type flagellum-dependent cell motility"/>
    <property type="evidence" value="ECO:0007669"/>
    <property type="project" value="InterPro"/>
</dbReference>
<evidence type="ECO:0000256" key="3">
    <source>
        <dbReference type="ARBA" id="ARBA00006602"/>
    </source>
</evidence>
<keyword evidence="13" id="KW-1185">Reference proteome</keyword>
<dbReference type="PATRIC" id="fig|1245471.3.peg.4260"/>
<gene>
    <name evidence="12" type="ORF">PCA10_42110</name>
</gene>
<dbReference type="InterPro" id="IPR000563">
    <property type="entry name" value="Flag_FliH"/>
</dbReference>
<dbReference type="HOGENOM" id="CLU_062625_3_0_6"/>
<comment type="similarity">
    <text evidence="3">Belongs to the FliH family.</text>
</comment>
<evidence type="ECO:0000256" key="7">
    <source>
        <dbReference type="ARBA" id="ARBA00022795"/>
    </source>
</evidence>
<keyword evidence="5" id="KW-0813">Transport</keyword>
<organism evidence="12 13">
    <name type="scientific">Metapseudomonas resinovorans NBRC 106553</name>
    <dbReference type="NCBI Taxonomy" id="1245471"/>
    <lineage>
        <taxon>Bacteria</taxon>
        <taxon>Pseudomonadati</taxon>
        <taxon>Pseudomonadota</taxon>
        <taxon>Gammaproteobacteria</taxon>
        <taxon>Pseudomonadales</taxon>
        <taxon>Pseudomonadaceae</taxon>
        <taxon>Metapseudomonas</taxon>
    </lineage>
</organism>
<dbReference type="STRING" id="1245471.PCA10_42110"/>
<evidence type="ECO:0000313" key="12">
    <source>
        <dbReference type="EMBL" id="BAN49943.1"/>
    </source>
</evidence>
<proteinExistence type="inferred from homology"/>
<dbReference type="InterPro" id="IPR018035">
    <property type="entry name" value="Flagellar_FliH/T3SS_HrpE"/>
</dbReference>
<dbReference type="GO" id="GO:0009288">
    <property type="term" value="C:bacterial-type flagellum"/>
    <property type="evidence" value="ECO:0007669"/>
    <property type="project" value="InterPro"/>
</dbReference>
<keyword evidence="7" id="KW-1005">Bacterial flagellum biogenesis</keyword>
<feature type="region of interest" description="Disordered" evidence="10">
    <location>
        <begin position="58"/>
        <end position="77"/>
    </location>
</feature>
<dbReference type="NCBIfam" id="NF009925">
    <property type="entry name" value="PRK13386.1"/>
    <property type="match status" value="1"/>
</dbReference>
<dbReference type="GO" id="GO:0005829">
    <property type="term" value="C:cytosol"/>
    <property type="evidence" value="ECO:0007669"/>
    <property type="project" value="TreeGrafter"/>
</dbReference>
<keyword evidence="9" id="KW-1006">Bacterial flagellum protein export</keyword>
<name>S6AUT7_METRE</name>
<dbReference type="GO" id="GO:0003774">
    <property type="term" value="F:cytoskeletal motor activity"/>
    <property type="evidence" value="ECO:0007669"/>
    <property type="project" value="InterPro"/>
</dbReference>
<sequence>MTVRVIKSAGVAWRAYRFPPRSRVLPGEGTEWESDPAARQRAVADGFQEGIERGFQEGLAEGREAGQREGLERGRQEGLRMGREEGRQLGQQQFEEAGRPLRVVADEYQRFLQAFEQSRRQELLEMVKKVSKQVIRCELTLHPTQLLSLAEEALAAMPGDPGEVQILLNPEECARIRDLAPERAEAWRLVPDERLALGECRVVTAQAEADIGCQQRLDSCMDALAGHLQGED</sequence>
<evidence type="ECO:0000259" key="11">
    <source>
        <dbReference type="Pfam" id="PF02108"/>
    </source>
</evidence>
<dbReference type="GO" id="GO:0015031">
    <property type="term" value="P:protein transport"/>
    <property type="evidence" value="ECO:0007669"/>
    <property type="project" value="UniProtKB-KW"/>
</dbReference>
<dbReference type="AlphaFoldDB" id="S6AUT7"/>
<evidence type="ECO:0000256" key="5">
    <source>
        <dbReference type="ARBA" id="ARBA00022448"/>
    </source>
</evidence>
<dbReference type="InterPro" id="IPR051472">
    <property type="entry name" value="T3SS_Stator/FliH"/>
</dbReference>
<dbReference type="PANTHER" id="PTHR34982:SF1">
    <property type="entry name" value="FLAGELLAR ASSEMBLY PROTEIN FLIH"/>
    <property type="match status" value="1"/>
</dbReference>
<dbReference type="RefSeq" id="WP_016494077.1">
    <property type="nucleotide sequence ID" value="NC_021499.1"/>
</dbReference>
<dbReference type="Pfam" id="PF02108">
    <property type="entry name" value="FliH"/>
    <property type="match status" value="1"/>
</dbReference>
<evidence type="ECO:0000256" key="2">
    <source>
        <dbReference type="ARBA" id="ARBA00004496"/>
    </source>
</evidence>
<accession>S6AUT7</accession>
<evidence type="ECO:0000256" key="10">
    <source>
        <dbReference type="SAM" id="MobiDB-lite"/>
    </source>
</evidence>
<dbReference type="GO" id="GO:0044781">
    <property type="term" value="P:bacterial-type flagellum organization"/>
    <property type="evidence" value="ECO:0007669"/>
    <property type="project" value="UniProtKB-KW"/>
</dbReference>
<dbReference type="Proteomes" id="UP000015503">
    <property type="component" value="Chromosome"/>
</dbReference>
<comment type="subcellular location">
    <subcellularLocation>
        <location evidence="2">Cytoplasm</location>
    </subcellularLocation>
</comment>
<evidence type="ECO:0000256" key="4">
    <source>
        <dbReference type="ARBA" id="ARBA00016507"/>
    </source>
</evidence>
<dbReference type="PANTHER" id="PTHR34982">
    <property type="entry name" value="YOP PROTEINS TRANSLOCATION PROTEIN L"/>
    <property type="match status" value="1"/>
</dbReference>
<evidence type="ECO:0000313" key="13">
    <source>
        <dbReference type="Proteomes" id="UP000015503"/>
    </source>
</evidence>
<protein>
    <recommendedName>
        <fullName evidence="4">Flagellar assembly protein FliH</fullName>
    </recommendedName>
</protein>